<sequence length="112" mass="12537">MKCKLLLLCLLASCGSQEREVWTSVAMDGRRRSGFEIVTQDGQIVAGFDGCNRWAVSAQKDMINTELEECASDPLRAAYWALVRDGGAKPVRQERQLLLRRSGHQGIFIPKQ</sequence>
<dbReference type="AlphaFoldDB" id="A0A7W6F1Y5"/>
<accession>A0A7W6F1Y5</accession>
<evidence type="ECO:0000313" key="2">
    <source>
        <dbReference type="Proteomes" id="UP000538670"/>
    </source>
</evidence>
<proteinExistence type="predicted"/>
<evidence type="ECO:0000313" key="1">
    <source>
        <dbReference type="EMBL" id="MBB3878236.1"/>
    </source>
</evidence>
<keyword evidence="2" id="KW-1185">Reference proteome</keyword>
<organism evidence="1 2">
    <name type="scientific">Sphingomonas pseudosanguinis</name>
    <dbReference type="NCBI Taxonomy" id="413712"/>
    <lineage>
        <taxon>Bacteria</taxon>
        <taxon>Pseudomonadati</taxon>
        <taxon>Pseudomonadota</taxon>
        <taxon>Alphaproteobacteria</taxon>
        <taxon>Sphingomonadales</taxon>
        <taxon>Sphingomonadaceae</taxon>
        <taxon>Sphingomonas</taxon>
    </lineage>
</organism>
<dbReference type="RefSeq" id="WP_183950427.1">
    <property type="nucleotide sequence ID" value="NZ_JACIDH010000001.1"/>
</dbReference>
<protein>
    <recommendedName>
        <fullName evidence="3">DUF306 domain-containing protein</fullName>
    </recommendedName>
</protein>
<reference evidence="1 2" key="1">
    <citation type="submission" date="2020-08" db="EMBL/GenBank/DDBJ databases">
        <title>Genomic Encyclopedia of Type Strains, Phase IV (KMG-IV): sequencing the most valuable type-strain genomes for metagenomic binning, comparative biology and taxonomic classification.</title>
        <authorList>
            <person name="Goeker M."/>
        </authorList>
    </citation>
    <scope>NUCLEOTIDE SEQUENCE [LARGE SCALE GENOMIC DNA]</scope>
    <source>
        <strain evidence="1 2">DSM 19512</strain>
    </source>
</reference>
<evidence type="ECO:0008006" key="3">
    <source>
        <dbReference type="Google" id="ProtNLM"/>
    </source>
</evidence>
<gene>
    <name evidence="1" type="ORF">GGR48_000639</name>
</gene>
<dbReference type="EMBL" id="JACIDH010000001">
    <property type="protein sequence ID" value="MBB3878236.1"/>
    <property type="molecule type" value="Genomic_DNA"/>
</dbReference>
<comment type="caution">
    <text evidence="1">The sequence shown here is derived from an EMBL/GenBank/DDBJ whole genome shotgun (WGS) entry which is preliminary data.</text>
</comment>
<dbReference type="Proteomes" id="UP000538670">
    <property type="component" value="Unassembled WGS sequence"/>
</dbReference>
<name>A0A7W6F1Y5_9SPHN</name>